<evidence type="ECO:0000313" key="2">
    <source>
        <dbReference type="RefSeq" id="XP_003747065.1"/>
    </source>
</evidence>
<sequence length="527" mass="59269">MSLKSRLFAKDSRRSSCDLIANILHAIRKLCREKPIRLTALKLEYDRYFKDKISTKPPELIAAALKSLENDVVAVKVYMQVDNREMTDLLLGLRGSSYSPDMRNEDSPQLSKERLLNIIKDCDSLGIHVRDLEKRYLEAHGTRPSHLPYKSIKELLHRTPDVELASSGKNLRVRTRQAQVLSKKTLTTKIPALNKSTLTASLRVPKTRNFMMCASKRSDSKLRTDCDMSASVIVPKDLSSFESPGSISSRGSPTGSVDMSVSMILPRSFHRAPGFERGPRNAPVKKVAHDTLHSKEVMATILNDFPAEGMSLKALTDEFLAVLGPNYSLGMTTVEFLTKEFNDVVKLDEDEEGLRVYRINSPLLPRRTIADVYTKLALQSNRKPSDRVLKVLKDIYRKRSSDAQAPKSGGGTPKVSQIVQNVLDDPAGRPERKEKEDAVMHELQQKILSTSSIQSRVPVLNSKYRSRQNVVDGIKNRLRTGPIEYPKEFLELTRDLKDDTQALLVDLMSSLNLCLKPQNGRMVLQMS</sequence>
<dbReference type="KEGG" id="goe:100899292"/>
<reference evidence="2" key="1">
    <citation type="submission" date="2025-08" db="UniProtKB">
        <authorList>
            <consortium name="RefSeq"/>
        </authorList>
    </citation>
    <scope>IDENTIFICATION</scope>
</reference>
<keyword evidence="1" id="KW-1185">Reference proteome</keyword>
<name>A0AAJ6QXI5_9ACAR</name>
<proteinExistence type="predicted"/>
<evidence type="ECO:0000313" key="1">
    <source>
        <dbReference type="Proteomes" id="UP000694867"/>
    </source>
</evidence>
<dbReference type="AlphaFoldDB" id="A0AAJ6QXI5"/>
<dbReference type="GeneID" id="100899292"/>
<protein>
    <submittedName>
        <fullName evidence="2">Uncharacterized protein LOC100899292</fullName>
    </submittedName>
</protein>
<dbReference type="Proteomes" id="UP000694867">
    <property type="component" value="Unplaced"/>
</dbReference>
<gene>
    <name evidence="2" type="primary">LOC100899292</name>
</gene>
<accession>A0AAJ6QXI5</accession>
<dbReference type="RefSeq" id="XP_003747065.1">
    <property type="nucleotide sequence ID" value="XM_003747017.2"/>
</dbReference>
<organism evidence="1 2">
    <name type="scientific">Galendromus occidentalis</name>
    <name type="common">western predatory mite</name>
    <dbReference type="NCBI Taxonomy" id="34638"/>
    <lineage>
        <taxon>Eukaryota</taxon>
        <taxon>Metazoa</taxon>
        <taxon>Ecdysozoa</taxon>
        <taxon>Arthropoda</taxon>
        <taxon>Chelicerata</taxon>
        <taxon>Arachnida</taxon>
        <taxon>Acari</taxon>
        <taxon>Parasitiformes</taxon>
        <taxon>Mesostigmata</taxon>
        <taxon>Gamasina</taxon>
        <taxon>Phytoseioidea</taxon>
        <taxon>Phytoseiidae</taxon>
        <taxon>Typhlodrominae</taxon>
        <taxon>Galendromus</taxon>
    </lineage>
</organism>